<dbReference type="InterPro" id="IPR010902">
    <property type="entry name" value="NUMOD4"/>
</dbReference>
<dbReference type="Gene3D" id="3.90.75.20">
    <property type="match status" value="1"/>
</dbReference>
<evidence type="ECO:0000313" key="3">
    <source>
        <dbReference type="EMBL" id="OAH41273.1"/>
    </source>
</evidence>
<dbReference type="InterPro" id="IPR044925">
    <property type="entry name" value="His-Me_finger_sf"/>
</dbReference>
<comment type="caution">
    <text evidence="3">The sequence shown here is derived from an EMBL/GenBank/DDBJ whole genome shotgun (WGS) entry which is preliminary data.</text>
</comment>
<dbReference type="Pfam" id="PF07463">
    <property type="entry name" value="NUMOD4"/>
    <property type="match status" value="1"/>
</dbReference>
<feature type="domain" description="HNH nuclease" evidence="2">
    <location>
        <begin position="66"/>
        <end position="109"/>
    </location>
</feature>
<proteinExistence type="predicted"/>
<dbReference type="InterPro" id="IPR003615">
    <property type="entry name" value="HNH_nuc"/>
</dbReference>
<gene>
    <name evidence="3" type="ORF">AX777_11345</name>
</gene>
<dbReference type="EMBL" id="LSTR01000057">
    <property type="protein sequence ID" value="OAH41273.1"/>
    <property type="molecule type" value="Genomic_DNA"/>
</dbReference>
<dbReference type="SUPFAM" id="SSF54060">
    <property type="entry name" value="His-Me finger endonucleases"/>
    <property type="match status" value="1"/>
</dbReference>
<dbReference type="GO" id="GO:0016788">
    <property type="term" value="F:hydrolase activity, acting on ester bonds"/>
    <property type="evidence" value="ECO:0007669"/>
    <property type="project" value="InterPro"/>
</dbReference>
<dbReference type="OrthoDB" id="4313779at2"/>
<dbReference type="Pfam" id="PF13392">
    <property type="entry name" value="HNH_3"/>
    <property type="match status" value="1"/>
</dbReference>
<dbReference type="AlphaFoldDB" id="A0A177JJA8"/>
<evidence type="ECO:0008006" key="5">
    <source>
        <dbReference type="Google" id="ProtNLM"/>
    </source>
</evidence>
<reference evidence="3 4" key="1">
    <citation type="submission" date="2016-02" db="EMBL/GenBank/DDBJ databases">
        <authorList>
            <person name="Wen L."/>
            <person name="He K."/>
            <person name="Yang H."/>
        </authorList>
    </citation>
    <scope>NUCLEOTIDE SEQUENCE [LARGE SCALE GENOMIC DNA]</scope>
    <source>
        <strain evidence="3 4">CD09_2</strain>
    </source>
</reference>
<organism evidence="3 4">
    <name type="scientific">Sphingobium yanoikuyae</name>
    <name type="common">Sphingomonas yanoikuyae</name>
    <dbReference type="NCBI Taxonomy" id="13690"/>
    <lineage>
        <taxon>Bacteria</taxon>
        <taxon>Pseudomonadati</taxon>
        <taxon>Pseudomonadota</taxon>
        <taxon>Alphaproteobacteria</taxon>
        <taxon>Sphingomonadales</taxon>
        <taxon>Sphingomonadaceae</taxon>
        <taxon>Sphingobium</taxon>
    </lineage>
</organism>
<protein>
    <recommendedName>
        <fullName evidence="5">HNH endonuclease</fullName>
    </recommendedName>
</protein>
<feature type="domain" description="NUMOD4" evidence="1">
    <location>
        <begin position="8"/>
        <end position="56"/>
    </location>
</feature>
<name>A0A177JJA8_SPHYA</name>
<evidence type="ECO:0000259" key="2">
    <source>
        <dbReference type="Pfam" id="PF13392"/>
    </source>
</evidence>
<evidence type="ECO:0000313" key="4">
    <source>
        <dbReference type="Proteomes" id="UP000077262"/>
    </source>
</evidence>
<sequence>MMSNAVLMEWRQCPSFRDYEVSDCGEVRRASHASNQPGRRLRGYIDADGYLQYSIRTDDGVKTHALAHRLVAEAFIGPAPSIEHQVAHNDGSRIHNVPSNLRWALYAENEADRELHGTRPAGMRNPKARITDDDVRYIRRRYREIKLERGRVAELDEQFGIGRSQIIRIARGQAWGHVR</sequence>
<evidence type="ECO:0000259" key="1">
    <source>
        <dbReference type="Pfam" id="PF07463"/>
    </source>
</evidence>
<accession>A0A177JJA8</accession>
<dbReference type="Proteomes" id="UP000077262">
    <property type="component" value="Unassembled WGS sequence"/>
</dbReference>